<dbReference type="EMBL" id="MRZV01000084">
    <property type="protein sequence ID" value="PIK59383.1"/>
    <property type="molecule type" value="Genomic_DNA"/>
</dbReference>
<gene>
    <name evidence="10" type="ORF">BSL78_03685</name>
</gene>
<organism evidence="10 11">
    <name type="scientific">Stichopus japonicus</name>
    <name type="common">Sea cucumber</name>
    <dbReference type="NCBI Taxonomy" id="307972"/>
    <lineage>
        <taxon>Eukaryota</taxon>
        <taxon>Metazoa</taxon>
        <taxon>Echinodermata</taxon>
        <taxon>Eleutherozoa</taxon>
        <taxon>Echinozoa</taxon>
        <taxon>Holothuroidea</taxon>
        <taxon>Aspidochirotacea</taxon>
        <taxon>Aspidochirotida</taxon>
        <taxon>Stichopodidae</taxon>
        <taxon>Apostichopus</taxon>
    </lineage>
</organism>
<evidence type="ECO:0000256" key="1">
    <source>
        <dbReference type="ARBA" id="ARBA00004323"/>
    </source>
</evidence>
<proteinExistence type="inferred from homology"/>
<evidence type="ECO:0000313" key="10">
    <source>
        <dbReference type="EMBL" id="PIK59383.1"/>
    </source>
</evidence>
<keyword evidence="6 9" id="KW-0333">Golgi apparatus</keyword>
<comment type="similarity">
    <text evidence="2 9">Belongs to the sulfotransferase 2 family.</text>
</comment>
<evidence type="ECO:0000256" key="9">
    <source>
        <dbReference type="RuleBase" id="RU364020"/>
    </source>
</evidence>
<evidence type="ECO:0000256" key="3">
    <source>
        <dbReference type="ARBA" id="ARBA00022679"/>
    </source>
</evidence>
<dbReference type="GO" id="GO:0008146">
    <property type="term" value="F:sulfotransferase activity"/>
    <property type="evidence" value="ECO:0007669"/>
    <property type="project" value="InterPro"/>
</dbReference>
<keyword evidence="9" id="KW-0119">Carbohydrate metabolism</keyword>
<dbReference type="AlphaFoldDB" id="A0A2G8LGK6"/>
<comment type="subcellular location">
    <subcellularLocation>
        <location evidence="1 9">Golgi apparatus membrane</location>
        <topology evidence="1 9">Single-pass type II membrane protein</topology>
    </subcellularLocation>
</comment>
<dbReference type="Proteomes" id="UP000230750">
    <property type="component" value="Unassembled WGS sequence"/>
</dbReference>
<keyword evidence="5" id="KW-1133">Transmembrane helix</keyword>
<dbReference type="GO" id="GO:0000139">
    <property type="term" value="C:Golgi membrane"/>
    <property type="evidence" value="ECO:0007669"/>
    <property type="project" value="UniProtKB-SubCell"/>
</dbReference>
<dbReference type="Pfam" id="PF03567">
    <property type="entry name" value="Sulfotransfer_2"/>
    <property type="match status" value="1"/>
</dbReference>
<evidence type="ECO:0000256" key="7">
    <source>
        <dbReference type="ARBA" id="ARBA00023136"/>
    </source>
</evidence>
<evidence type="ECO:0000256" key="6">
    <source>
        <dbReference type="ARBA" id="ARBA00023034"/>
    </source>
</evidence>
<dbReference type="STRING" id="307972.A0A2G8LGK6"/>
<dbReference type="GO" id="GO:0016051">
    <property type="term" value="P:carbohydrate biosynthetic process"/>
    <property type="evidence" value="ECO:0007669"/>
    <property type="project" value="InterPro"/>
</dbReference>
<keyword evidence="7" id="KW-0472">Membrane</keyword>
<dbReference type="OrthoDB" id="2019940at2759"/>
<dbReference type="EC" id="2.8.2.-" evidence="9"/>
<keyword evidence="8 9" id="KW-0325">Glycoprotein</keyword>
<keyword evidence="4" id="KW-0812">Transmembrane</keyword>
<protein>
    <recommendedName>
        <fullName evidence="9">Carbohydrate sulfotransferase</fullName>
        <ecNumber evidence="9">2.8.2.-</ecNumber>
    </recommendedName>
</protein>
<keyword evidence="3 9" id="KW-0808">Transferase</keyword>
<evidence type="ECO:0000256" key="8">
    <source>
        <dbReference type="ARBA" id="ARBA00023180"/>
    </source>
</evidence>
<comment type="caution">
    <text evidence="10">The sequence shown here is derived from an EMBL/GenBank/DDBJ whole genome shotgun (WGS) entry which is preliminary data.</text>
</comment>
<dbReference type="PANTHER" id="PTHR12137:SF54">
    <property type="entry name" value="CARBOHYDRATE SULFOTRANSFERASE"/>
    <property type="match status" value="1"/>
</dbReference>
<dbReference type="PANTHER" id="PTHR12137">
    <property type="entry name" value="CARBOHYDRATE SULFOTRANSFERASE"/>
    <property type="match status" value="1"/>
</dbReference>
<name>A0A2G8LGK6_STIJA</name>
<dbReference type="InterPro" id="IPR005331">
    <property type="entry name" value="Sulfotransferase"/>
</dbReference>
<sequence length="213" mass="24144">MVPSDTCNDKCQDAIQANRLRKAAEVCSQVDNSKVRSIEQSLIDRLDHVVVLDRYKLLFCYVPKVACTNWKRTLLILLGLLGHDDEVSHLMIHSLAMAKLPTLQNLNTEEAVRRLNSYKKVMFVREPISRFLSAYRDKLEKPLNADSRAFRRGFSSRIKGINAAELGAQNAVEFNVTFYDFISYLGNPRNKLASPPENIGVPLTSYQSMHTAI</sequence>
<evidence type="ECO:0000313" key="11">
    <source>
        <dbReference type="Proteomes" id="UP000230750"/>
    </source>
</evidence>
<dbReference type="InterPro" id="IPR018011">
    <property type="entry name" value="Carb_sulfotrans_8-10"/>
</dbReference>
<accession>A0A2G8LGK6</accession>
<keyword evidence="9" id="KW-0735">Signal-anchor</keyword>
<keyword evidence="11" id="KW-1185">Reference proteome</keyword>
<reference evidence="10 11" key="1">
    <citation type="journal article" date="2017" name="PLoS Biol.">
        <title>The sea cucumber genome provides insights into morphological evolution and visceral regeneration.</title>
        <authorList>
            <person name="Zhang X."/>
            <person name="Sun L."/>
            <person name="Yuan J."/>
            <person name="Sun Y."/>
            <person name="Gao Y."/>
            <person name="Zhang L."/>
            <person name="Li S."/>
            <person name="Dai H."/>
            <person name="Hamel J.F."/>
            <person name="Liu C."/>
            <person name="Yu Y."/>
            <person name="Liu S."/>
            <person name="Lin W."/>
            <person name="Guo K."/>
            <person name="Jin S."/>
            <person name="Xu P."/>
            <person name="Storey K.B."/>
            <person name="Huan P."/>
            <person name="Zhang T."/>
            <person name="Zhou Y."/>
            <person name="Zhang J."/>
            <person name="Lin C."/>
            <person name="Li X."/>
            <person name="Xing L."/>
            <person name="Huo D."/>
            <person name="Sun M."/>
            <person name="Wang L."/>
            <person name="Mercier A."/>
            <person name="Li F."/>
            <person name="Yang H."/>
            <person name="Xiang J."/>
        </authorList>
    </citation>
    <scope>NUCLEOTIDE SEQUENCE [LARGE SCALE GENOMIC DNA]</scope>
    <source>
        <strain evidence="10">Shaxun</strain>
        <tissue evidence="10">Muscle</tissue>
    </source>
</reference>
<evidence type="ECO:0000256" key="5">
    <source>
        <dbReference type="ARBA" id="ARBA00022989"/>
    </source>
</evidence>
<evidence type="ECO:0000256" key="2">
    <source>
        <dbReference type="ARBA" id="ARBA00006339"/>
    </source>
</evidence>
<evidence type="ECO:0000256" key="4">
    <source>
        <dbReference type="ARBA" id="ARBA00022692"/>
    </source>
</evidence>